<protein>
    <submittedName>
        <fullName evidence="2">Uncharacterized protein</fullName>
    </submittedName>
</protein>
<organism evidence="2 3">
    <name type="scientific">Nocardia iowensis</name>
    <dbReference type="NCBI Taxonomy" id="204891"/>
    <lineage>
        <taxon>Bacteria</taxon>
        <taxon>Bacillati</taxon>
        <taxon>Actinomycetota</taxon>
        <taxon>Actinomycetes</taxon>
        <taxon>Mycobacteriales</taxon>
        <taxon>Nocardiaceae</taxon>
        <taxon>Nocardia</taxon>
    </lineage>
</organism>
<proteinExistence type="predicted"/>
<evidence type="ECO:0000256" key="1">
    <source>
        <dbReference type="SAM" id="MobiDB-lite"/>
    </source>
</evidence>
<evidence type="ECO:0000313" key="2">
    <source>
        <dbReference type="EMBL" id="QXN89734.1"/>
    </source>
</evidence>
<reference evidence="2 3" key="1">
    <citation type="submission" date="2021-07" db="EMBL/GenBank/DDBJ databases">
        <title>Whole Genome Sequence of Nocardia Iowensis.</title>
        <authorList>
            <person name="Lamm A."/>
            <person name="Collins-Fairclough A.M."/>
            <person name="Bunk B."/>
            <person name="Sproer C."/>
        </authorList>
    </citation>
    <scope>NUCLEOTIDE SEQUENCE [LARGE SCALE GENOMIC DNA]</scope>
    <source>
        <strain evidence="2 3">NRRL 5646</strain>
    </source>
</reference>
<dbReference type="RefSeq" id="WP_218470602.1">
    <property type="nucleotide sequence ID" value="NZ_BAABJN010000006.1"/>
</dbReference>
<keyword evidence="3" id="KW-1185">Reference proteome</keyword>
<accession>A0ABX8RLC8</accession>
<name>A0ABX8RLC8_NOCIO</name>
<dbReference type="Proteomes" id="UP000694257">
    <property type="component" value="Chromosome"/>
</dbReference>
<feature type="region of interest" description="Disordered" evidence="1">
    <location>
        <begin position="29"/>
        <end position="52"/>
    </location>
</feature>
<evidence type="ECO:0000313" key="3">
    <source>
        <dbReference type="Proteomes" id="UP000694257"/>
    </source>
</evidence>
<dbReference type="EMBL" id="CP078145">
    <property type="protein sequence ID" value="QXN89734.1"/>
    <property type="molecule type" value="Genomic_DNA"/>
</dbReference>
<gene>
    <name evidence="2" type="ORF">KV110_30320</name>
</gene>
<sequence>MSAVTVALIVGFVCCALFIRALGEHRAEGRAQGLVEDGDRARRGADPGALDA</sequence>